<dbReference type="AlphaFoldDB" id="M7BY33"/>
<gene>
    <name evidence="4" type="ORF">UY3_00610</name>
</gene>
<dbReference type="PANTHER" id="PTHR24367">
    <property type="entry name" value="LEUCINE-RICH REPEAT-CONTAINING PROTEIN"/>
    <property type="match status" value="1"/>
</dbReference>
<evidence type="ECO:0000313" key="4">
    <source>
        <dbReference type="EMBL" id="EMP42129.1"/>
    </source>
</evidence>
<keyword evidence="1" id="KW-0732">Signal</keyword>
<accession>M7BY33</accession>
<dbReference type="Pfam" id="PF03736">
    <property type="entry name" value="EPTP"/>
    <property type="match status" value="4"/>
</dbReference>
<evidence type="ECO:0000256" key="3">
    <source>
        <dbReference type="ARBA" id="ARBA00023180"/>
    </source>
</evidence>
<dbReference type="InterPro" id="IPR005492">
    <property type="entry name" value="EPTP"/>
</dbReference>
<proteinExistence type="predicted"/>
<dbReference type="GO" id="GO:0022011">
    <property type="term" value="P:myelination in peripheral nervous system"/>
    <property type="evidence" value="ECO:0007669"/>
    <property type="project" value="TreeGrafter"/>
</dbReference>
<dbReference type="InterPro" id="IPR051295">
    <property type="entry name" value="LGI_related"/>
</dbReference>
<dbReference type="GO" id="GO:0005615">
    <property type="term" value="C:extracellular space"/>
    <property type="evidence" value="ECO:0007669"/>
    <property type="project" value="TreeGrafter"/>
</dbReference>
<dbReference type="PANTHER" id="PTHR24367:SF268">
    <property type="entry name" value="LEUCINE-RICH REPEAT LGI FAMILY MEMBER 4"/>
    <property type="match status" value="1"/>
</dbReference>
<dbReference type="GO" id="GO:0042551">
    <property type="term" value="P:neuron maturation"/>
    <property type="evidence" value="ECO:0007669"/>
    <property type="project" value="TreeGrafter"/>
</dbReference>
<sequence>MRRYVRLFPSCPAPEVAASQPRVNPLEGKMLLSSLPSLHLNPIPALALFQSLPFQALSVEPFWYRGEQHVAITQPFAGRCSLLEWDHLDGAFRAYASINVKHFRLHGDVYVCLTRFIGDSKVMRWEGSMFRDVQHMPSRGSMVFQPLGIGSHRYAVLGNDYSFSQVYRYDARSGLFVRFQELNTQAPRSFAHLAVHQRDFVFAASFKGDTQIYRHITIDLSA</sequence>
<evidence type="ECO:0000256" key="2">
    <source>
        <dbReference type="ARBA" id="ARBA00022737"/>
    </source>
</evidence>
<name>M7BY33_CHEMY</name>
<evidence type="ECO:0000256" key="1">
    <source>
        <dbReference type="ARBA" id="ARBA00022729"/>
    </source>
</evidence>
<keyword evidence="2" id="KW-0677">Repeat</keyword>
<dbReference type="STRING" id="8469.M7BY33"/>
<protein>
    <submittedName>
        <fullName evidence="4">Leucine-rich glioma-inactivated protein 1</fullName>
    </submittedName>
</protein>
<reference evidence="5" key="1">
    <citation type="journal article" date="2013" name="Nat. Genet.">
        <title>The draft genomes of soft-shell turtle and green sea turtle yield insights into the development and evolution of the turtle-specific body plan.</title>
        <authorList>
            <person name="Wang Z."/>
            <person name="Pascual-Anaya J."/>
            <person name="Zadissa A."/>
            <person name="Li W."/>
            <person name="Niimura Y."/>
            <person name="Huang Z."/>
            <person name="Li C."/>
            <person name="White S."/>
            <person name="Xiong Z."/>
            <person name="Fang D."/>
            <person name="Wang B."/>
            <person name="Ming Y."/>
            <person name="Chen Y."/>
            <person name="Zheng Y."/>
            <person name="Kuraku S."/>
            <person name="Pignatelli M."/>
            <person name="Herrero J."/>
            <person name="Beal K."/>
            <person name="Nozawa M."/>
            <person name="Li Q."/>
            <person name="Wang J."/>
            <person name="Zhang H."/>
            <person name="Yu L."/>
            <person name="Shigenobu S."/>
            <person name="Wang J."/>
            <person name="Liu J."/>
            <person name="Flicek P."/>
            <person name="Searle S."/>
            <person name="Wang J."/>
            <person name="Kuratani S."/>
            <person name="Yin Y."/>
            <person name="Aken B."/>
            <person name="Zhang G."/>
            <person name="Irie N."/>
        </authorList>
    </citation>
    <scope>NUCLEOTIDE SEQUENCE [LARGE SCALE GENOMIC DNA]</scope>
</reference>
<dbReference type="Proteomes" id="UP000031443">
    <property type="component" value="Unassembled WGS sequence"/>
</dbReference>
<dbReference type="PROSITE" id="PS50912">
    <property type="entry name" value="EAR"/>
    <property type="match status" value="3"/>
</dbReference>
<keyword evidence="5" id="KW-1185">Reference proteome</keyword>
<evidence type="ECO:0000313" key="5">
    <source>
        <dbReference type="Proteomes" id="UP000031443"/>
    </source>
</evidence>
<dbReference type="InterPro" id="IPR009039">
    <property type="entry name" value="EAR"/>
</dbReference>
<dbReference type="EMBL" id="KB477523">
    <property type="protein sequence ID" value="EMP42129.1"/>
    <property type="molecule type" value="Genomic_DNA"/>
</dbReference>
<organism evidence="4 5">
    <name type="scientific">Chelonia mydas</name>
    <name type="common">Green sea-turtle</name>
    <name type="synonym">Chelonia agassizi</name>
    <dbReference type="NCBI Taxonomy" id="8469"/>
    <lineage>
        <taxon>Eukaryota</taxon>
        <taxon>Metazoa</taxon>
        <taxon>Chordata</taxon>
        <taxon>Craniata</taxon>
        <taxon>Vertebrata</taxon>
        <taxon>Euteleostomi</taxon>
        <taxon>Archelosauria</taxon>
        <taxon>Testudinata</taxon>
        <taxon>Testudines</taxon>
        <taxon>Cryptodira</taxon>
        <taxon>Durocryptodira</taxon>
        <taxon>Americhelydia</taxon>
        <taxon>Chelonioidea</taxon>
        <taxon>Cheloniidae</taxon>
        <taxon>Chelonia</taxon>
    </lineage>
</organism>
<keyword evidence="3" id="KW-0325">Glycoprotein</keyword>